<organism evidence="4 5">
    <name type="scientific">Gordonia hirsuta DSM 44140 = NBRC 16056</name>
    <dbReference type="NCBI Taxonomy" id="1121927"/>
    <lineage>
        <taxon>Bacteria</taxon>
        <taxon>Bacillati</taxon>
        <taxon>Actinomycetota</taxon>
        <taxon>Actinomycetes</taxon>
        <taxon>Mycobacteriales</taxon>
        <taxon>Gordoniaceae</taxon>
        <taxon>Gordonia</taxon>
    </lineage>
</organism>
<dbReference type="SUPFAM" id="SSF55811">
    <property type="entry name" value="Nudix"/>
    <property type="match status" value="1"/>
</dbReference>
<dbReference type="PROSITE" id="PS51462">
    <property type="entry name" value="NUDIX"/>
    <property type="match status" value="1"/>
</dbReference>
<gene>
    <name evidence="4" type="primary">nudF</name>
    <name evidence="4" type="ORF">GOHSU_02_01480</name>
</gene>
<dbReference type="STRING" id="1121927.GOHSU_02_01480"/>
<accession>L7L7M0</accession>
<dbReference type="Proteomes" id="UP000053405">
    <property type="component" value="Unassembled WGS sequence"/>
</dbReference>
<dbReference type="GO" id="GO:0019693">
    <property type="term" value="P:ribose phosphate metabolic process"/>
    <property type="evidence" value="ECO:0007669"/>
    <property type="project" value="TreeGrafter"/>
</dbReference>
<dbReference type="Pfam" id="PF00293">
    <property type="entry name" value="NUDIX"/>
    <property type="match status" value="1"/>
</dbReference>
<reference evidence="4 5" key="1">
    <citation type="submission" date="2012-12" db="EMBL/GenBank/DDBJ databases">
        <title>Whole genome shotgun sequence of Gordonia hirsuta NBRC 16056.</title>
        <authorList>
            <person name="Isaki-Nakamura S."/>
            <person name="Hosoyama A."/>
            <person name="Tsuchikane K."/>
            <person name="Katsumata H."/>
            <person name="Baba S."/>
            <person name="Yamazaki S."/>
            <person name="Fujita N."/>
        </authorList>
    </citation>
    <scope>NUCLEOTIDE SEQUENCE [LARGE SCALE GENOMIC DNA]</scope>
    <source>
        <strain evidence="4 5">NBRC 16056</strain>
    </source>
</reference>
<dbReference type="eggNOG" id="COG0494">
    <property type="taxonomic scope" value="Bacteria"/>
</dbReference>
<evidence type="ECO:0000313" key="5">
    <source>
        <dbReference type="Proteomes" id="UP000053405"/>
    </source>
</evidence>
<name>L7L7M0_9ACTN</name>
<dbReference type="GO" id="GO:0006753">
    <property type="term" value="P:nucleoside phosphate metabolic process"/>
    <property type="evidence" value="ECO:0007669"/>
    <property type="project" value="TreeGrafter"/>
</dbReference>
<keyword evidence="1" id="KW-0378">Hydrolase</keyword>
<evidence type="ECO:0000259" key="3">
    <source>
        <dbReference type="PROSITE" id="PS51462"/>
    </source>
</evidence>
<dbReference type="InterPro" id="IPR000086">
    <property type="entry name" value="NUDIX_hydrolase_dom"/>
</dbReference>
<evidence type="ECO:0000313" key="4">
    <source>
        <dbReference type="EMBL" id="GAC56003.1"/>
    </source>
</evidence>
<dbReference type="GO" id="GO:0005829">
    <property type="term" value="C:cytosol"/>
    <property type="evidence" value="ECO:0007669"/>
    <property type="project" value="TreeGrafter"/>
</dbReference>
<dbReference type="PANTHER" id="PTHR11839">
    <property type="entry name" value="UDP/ADP-SUGAR PYROPHOSPHATASE"/>
    <property type="match status" value="1"/>
</dbReference>
<evidence type="ECO:0000256" key="2">
    <source>
        <dbReference type="SAM" id="MobiDB-lite"/>
    </source>
</evidence>
<keyword evidence="5" id="KW-1185">Reference proteome</keyword>
<feature type="domain" description="Nudix hydrolase" evidence="3">
    <location>
        <begin position="42"/>
        <end position="174"/>
    </location>
</feature>
<protein>
    <submittedName>
        <fullName evidence="4">ADP-ribose pyrophosphatase</fullName>
    </submittedName>
</protein>
<dbReference type="Gene3D" id="3.90.79.10">
    <property type="entry name" value="Nucleoside Triphosphate Pyrophosphohydrolase"/>
    <property type="match status" value="1"/>
</dbReference>
<proteinExistence type="predicted"/>
<dbReference type="EMBL" id="BANT01000002">
    <property type="protein sequence ID" value="GAC56003.1"/>
    <property type="molecule type" value="Genomic_DNA"/>
</dbReference>
<dbReference type="RefSeq" id="WP_005935330.1">
    <property type="nucleotide sequence ID" value="NZ_ATVK01000040.1"/>
</dbReference>
<dbReference type="PANTHER" id="PTHR11839:SF31">
    <property type="entry name" value="ADP-RIBOSE PYROPHOSPHATASE"/>
    <property type="match status" value="1"/>
</dbReference>
<evidence type="ECO:0000256" key="1">
    <source>
        <dbReference type="ARBA" id="ARBA00022801"/>
    </source>
</evidence>
<dbReference type="InterPro" id="IPR015797">
    <property type="entry name" value="NUDIX_hydrolase-like_dom_sf"/>
</dbReference>
<comment type="caution">
    <text evidence="4">The sequence shown here is derived from an EMBL/GenBank/DDBJ whole genome shotgun (WGS) entry which is preliminary data.</text>
</comment>
<sequence>MSRRHEFAVTDSETVYSGAILALRKDQVLMPDGRTATREVVAKHGAVVIAARDADGRIALVLQYRHPVGRRLLELPAGLLDGGPDESPLQAAQRELAEEAGLAARRWSTLVDLVSSAGFCDEATRVFLAEDLWPVDTGVQVHEEADMTVHWMTLDEAVAATLSGQIVNASAVAGILALAAAERTGAQLRPTDAPWTDRPSSFGARSAPEQDAPSAAEPPEQD</sequence>
<feature type="region of interest" description="Disordered" evidence="2">
    <location>
        <begin position="186"/>
        <end position="222"/>
    </location>
</feature>
<dbReference type="AlphaFoldDB" id="L7L7M0"/>
<dbReference type="GO" id="GO:0016787">
    <property type="term" value="F:hydrolase activity"/>
    <property type="evidence" value="ECO:0007669"/>
    <property type="project" value="UniProtKB-KW"/>
</dbReference>